<dbReference type="Proteomes" id="UP000023152">
    <property type="component" value="Unassembled WGS sequence"/>
</dbReference>
<organism evidence="2 3">
    <name type="scientific">Reticulomyxa filosa</name>
    <dbReference type="NCBI Taxonomy" id="46433"/>
    <lineage>
        <taxon>Eukaryota</taxon>
        <taxon>Sar</taxon>
        <taxon>Rhizaria</taxon>
        <taxon>Retaria</taxon>
        <taxon>Foraminifera</taxon>
        <taxon>Monothalamids</taxon>
        <taxon>Reticulomyxidae</taxon>
        <taxon>Reticulomyxa</taxon>
    </lineage>
</organism>
<comment type="caution">
    <text evidence="2">The sequence shown here is derived from an EMBL/GenBank/DDBJ whole genome shotgun (WGS) entry which is preliminary data.</text>
</comment>
<evidence type="ECO:0000256" key="1">
    <source>
        <dbReference type="SAM" id="MobiDB-lite"/>
    </source>
</evidence>
<proteinExistence type="predicted"/>
<feature type="region of interest" description="Disordered" evidence="1">
    <location>
        <begin position="98"/>
        <end position="126"/>
    </location>
</feature>
<evidence type="ECO:0000313" key="2">
    <source>
        <dbReference type="EMBL" id="ETO24914.1"/>
    </source>
</evidence>
<keyword evidence="3" id="KW-1185">Reference proteome</keyword>
<reference evidence="2 3" key="1">
    <citation type="journal article" date="2013" name="Curr. Biol.">
        <title>The Genome of the Foraminiferan Reticulomyxa filosa.</title>
        <authorList>
            <person name="Glockner G."/>
            <person name="Hulsmann N."/>
            <person name="Schleicher M."/>
            <person name="Noegel A.A."/>
            <person name="Eichinger L."/>
            <person name="Gallinger C."/>
            <person name="Pawlowski J."/>
            <person name="Sierra R."/>
            <person name="Euteneuer U."/>
            <person name="Pillet L."/>
            <person name="Moustafa A."/>
            <person name="Platzer M."/>
            <person name="Groth M."/>
            <person name="Szafranski K."/>
            <person name="Schliwa M."/>
        </authorList>
    </citation>
    <scope>NUCLEOTIDE SEQUENCE [LARGE SCALE GENOMIC DNA]</scope>
</reference>
<protein>
    <submittedName>
        <fullName evidence="2">Uncharacterized protein</fullName>
    </submittedName>
</protein>
<feature type="compositionally biased region" description="Basic and acidic residues" evidence="1">
    <location>
        <begin position="158"/>
        <end position="172"/>
    </location>
</feature>
<name>X6NGT5_RETFI</name>
<dbReference type="EMBL" id="ASPP01008873">
    <property type="protein sequence ID" value="ETO24914.1"/>
    <property type="molecule type" value="Genomic_DNA"/>
</dbReference>
<gene>
    <name evidence="2" type="ORF">RFI_12243</name>
</gene>
<sequence length="327" mass="38186">MLLDMIQWNLRNLLEDWKQLRGRDESGHEWLKLLHRGTFHSMVVNTLLHFSEDSRMNEHGSMFQHSKPLFEYLVRWTTEQSDCSSQLKDELAHMLKQFSSPPPPTKYIAGPPVVAFSSTNHDTPPMMRAQELNLDRVNRRHSEQSPPPQPRLYPHPQTQEREQEQTQKRDPKDDDSDVETNTQVTKSDERHETGSTPMYVDNEGCDNNNTYQVKQKYTFFVLQFQRKEPVDATCTSRNGEDIDDEREMQTAFEVSVGDGEPSFLHSEHPHVLDFEKRLEMENERMLQRFYTQYHATTPTTQKHALGPSGGDVFPYFCHKQDGEEMTG</sequence>
<feature type="region of interest" description="Disordered" evidence="1">
    <location>
        <begin position="139"/>
        <end position="204"/>
    </location>
</feature>
<dbReference type="AlphaFoldDB" id="X6NGT5"/>
<evidence type="ECO:0000313" key="3">
    <source>
        <dbReference type="Proteomes" id="UP000023152"/>
    </source>
</evidence>
<accession>X6NGT5</accession>